<evidence type="ECO:0008006" key="3">
    <source>
        <dbReference type="Google" id="ProtNLM"/>
    </source>
</evidence>
<evidence type="ECO:0000313" key="2">
    <source>
        <dbReference type="EMBL" id="KKN59913.1"/>
    </source>
</evidence>
<feature type="transmembrane region" description="Helical" evidence="1">
    <location>
        <begin position="6"/>
        <end position="25"/>
    </location>
</feature>
<proteinExistence type="predicted"/>
<evidence type="ECO:0000256" key="1">
    <source>
        <dbReference type="SAM" id="Phobius"/>
    </source>
</evidence>
<keyword evidence="1" id="KW-0812">Transmembrane</keyword>
<reference evidence="2" key="1">
    <citation type="journal article" date="2015" name="Nature">
        <title>Complex archaea that bridge the gap between prokaryotes and eukaryotes.</title>
        <authorList>
            <person name="Spang A."/>
            <person name="Saw J.H."/>
            <person name="Jorgensen S.L."/>
            <person name="Zaremba-Niedzwiedzka K."/>
            <person name="Martijn J."/>
            <person name="Lind A.E."/>
            <person name="van Eijk R."/>
            <person name="Schleper C."/>
            <person name="Guy L."/>
            <person name="Ettema T.J."/>
        </authorList>
    </citation>
    <scope>NUCLEOTIDE SEQUENCE</scope>
</reference>
<organism evidence="2">
    <name type="scientific">marine sediment metagenome</name>
    <dbReference type="NCBI Taxonomy" id="412755"/>
    <lineage>
        <taxon>unclassified sequences</taxon>
        <taxon>metagenomes</taxon>
        <taxon>ecological metagenomes</taxon>
    </lineage>
</organism>
<sequence>MESIMYWILAVIVTVVLIEAITNIVSKSELFNPLREFLFNKKEHKLFGFLHRALDCPYCLSVWVGLFCSSILYLYINNLLPFIFMWVFIAIVLHRVSNIVHFVIDRIDGNHSFCLDGEKKINE</sequence>
<dbReference type="AlphaFoldDB" id="A0A0F9V219"/>
<protein>
    <recommendedName>
        <fullName evidence="3">DUF1360 domain-containing protein</fullName>
    </recommendedName>
</protein>
<feature type="transmembrane region" description="Helical" evidence="1">
    <location>
        <begin position="72"/>
        <end position="93"/>
    </location>
</feature>
<comment type="caution">
    <text evidence="2">The sequence shown here is derived from an EMBL/GenBank/DDBJ whole genome shotgun (WGS) entry which is preliminary data.</text>
</comment>
<name>A0A0F9V219_9ZZZZ</name>
<keyword evidence="1" id="KW-1133">Transmembrane helix</keyword>
<accession>A0A0F9V219</accession>
<dbReference type="EMBL" id="LAZR01000711">
    <property type="protein sequence ID" value="KKN59913.1"/>
    <property type="molecule type" value="Genomic_DNA"/>
</dbReference>
<keyword evidence="1" id="KW-0472">Membrane</keyword>
<gene>
    <name evidence="2" type="ORF">LCGC14_0537380</name>
</gene>